<feature type="binding site" evidence="25">
    <location>
        <position position="63"/>
    </location>
    <ligand>
        <name>Mg(2+)</name>
        <dbReference type="ChEBI" id="CHEBI:18420"/>
        <label>1</label>
    </ligand>
</feature>
<evidence type="ECO:0000256" key="8">
    <source>
        <dbReference type="ARBA" id="ARBA00022454"/>
    </source>
</evidence>
<dbReference type="EMBL" id="NEVH01009107">
    <property type="protein sequence ID" value="PNF33578.1"/>
    <property type="molecule type" value="Genomic_DNA"/>
</dbReference>
<feature type="binding site" evidence="25">
    <location>
        <position position="301"/>
    </location>
    <ligand>
        <name>Mg(2+)</name>
        <dbReference type="ChEBI" id="CHEBI:18420"/>
        <label>1</label>
    </ligand>
</feature>
<name>A0A2J7QYB9_9NEOP</name>
<evidence type="ECO:0000256" key="7">
    <source>
        <dbReference type="ARBA" id="ARBA00012255"/>
    </source>
</evidence>
<comment type="subcellular location">
    <subcellularLocation>
        <location evidence="2">Chromosome</location>
    </subcellularLocation>
    <subcellularLocation>
        <location evidence="4">Cytoplasm</location>
    </subcellularLocation>
    <subcellularLocation>
        <location evidence="3">Mitochondrion matrix</location>
    </subcellularLocation>
    <subcellularLocation>
        <location evidence="1">Nucleus</location>
    </subcellularLocation>
</comment>
<protein>
    <recommendedName>
        <fullName evidence="17">ADP-ribosylhydrolase ARH3</fullName>
        <ecNumber evidence="7">3.2.1.143</ecNumber>
    </recommendedName>
    <alternativeName>
        <fullName evidence="18">ADP-ribose glycohydrolase ARH3</fullName>
    </alternativeName>
    <alternativeName>
        <fullName evidence="19">ADP-ribosylhydrolase 3</fullName>
    </alternativeName>
    <alternativeName>
        <fullName evidence="22">O-acetyl-ADP-ribose deacetylase ARH3</fullName>
    </alternativeName>
    <alternativeName>
        <fullName evidence="23">Poly(ADP-ribose) glycohydrolase ARH3</fullName>
    </alternativeName>
    <alternativeName>
        <fullName evidence="21">[Protein ADP-ribosylarginine] hydrolase-like protein 2</fullName>
    </alternativeName>
    <alternativeName>
        <fullName evidence="20">[Protein ADP-ribosylserine] hydrolase</fullName>
    </alternativeName>
</protein>
<evidence type="ECO:0000256" key="24">
    <source>
        <dbReference type="ARBA" id="ARBA00049015"/>
    </source>
</evidence>
<dbReference type="InterPro" id="IPR050792">
    <property type="entry name" value="ADP-ribosylglycohydrolase"/>
</dbReference>
<dbReference type="Gene3D" id="1.10.4080.10">
    <property type="entry name" value="ADP-ribosylation/Crystallin J1"/>
    <property type="match status" value="1"/>
</dbReference>
<evidence type="ECO:0000256" key="14">
    <source>
        <dbReference type="ARBA" id="ARBA00023128"/>
    </source>
</evidence>
<dbReference type="GO" id="GO:0140290">
    <property type="term" value="P:peptidyl-serine ADP-deribosylation"/>
    <property type="evidence" value="ECO:0007669"/>
    <property type="project" value="UniProtKB-ARBA"/>
</dbReference>
<dbReference type="GO" id="GO:0005634">
    <property type="term" value="C:nucleus"/>
    <property type="evidence" value="ECO:0007669"/>
    <property type="project" value="UniProtKB-SubCell"/>
</dbReference>
<evidence type="ECO:0000256" key="16">
    <source>
        <dbReference type="ARBA" id="ARBA00023242"/>
    </source>
</evidence>
<keyword evidence="14" id="KW-0496">Mitochondrion</keyword>
<dbReference type="OrthoDB" id="410104at2759"/>
<evidence type="ECO:0000313" key="27">
    <source>
        <dbReference type="Proteomes" id="UP000235965"/>
    </source>
</evidence>
<dbReference type="GO" id="GO:0006281">
    <property type="term" value="P:DNA repair"/>
    <property type="evidence" value="ECO:0007669"/>
    <property type="project" value="UniProtKB-KW"/>
</dbReference>
<evidence type="ECO:0000256" key="19">
    <source>
        <dbReference type="ARBA" id="ARBA00042471"/>
    </source>
</evidence>
<dbReference type="FunFam" id="1.10.4080.10:FF:000001">
    <property type="entry name" value="ADP-ribose glycohydrolase ARH3"/>
    <property type="match status" value="1"/>
</dbReference>
<comment type="caution">
    <text evidence="26">The sequence shown here is derived from an EMBL/GenBank/DDBJ whole genome shotgun (WGS) entry which is preliminary data.</text>
</comment>
<dbReference type="GO" id="GO:0046872">
    <property type="term" value="F:metal ion binding"/>
    <property type="evidence" value="ECO:0007669"/>
    <property type="project" value="UniProtKB-KW"/>
</dbReference>
<dbReference type="InParanoid" id="A0A2J7QYB9"/>
<dbReference type="PANTHER" id="PTHR16222:SF24">
    <property type="entry name" value="ADP-RIBOSYLHYDROLASE ARH3"/>
    <property type="match status" value="1"/>
</dbReference>
<evidence type="ECO:0000256" key="25">
    <source>
        <dbReference type="PIRSR" id="PIRSR605502-1"/>
    </source>
</evidence>
<proteinExistence type="inferred from homology"/>
<keyword evidence="13 25" id="KW-0460">Magnesium</keyword>
<evidence type="ECO:0000256" key="4">
    <source>
        <dbReference type="ARBA" id="ARBA00004496"/>
    </source>
</evidence>
<evidence type="ECO:0000256" key="12">
    <source>
        <dbReference type="ARBA" id="ARBA00022801"/>
    </source>
</evidence>
<evidence type="ECO:0000256" key="6">
    <source>
        <dbReference type="ARBA" id="ARBA00011245"/>
    </source>
</evidence>
<dbReference type="Proteomes" id="UP000235965">
    <property type="component" value="Unassembled WGS sequence"/>
</dbReference>
<reference evidence="26 27" key="1">
    <citation type="submission" date="2017-12" db="EMBL/GenBank/DDBJ databases">
        <title>Hemimetabolous genomes reveal molecular basis of termite eusociality.</title>
        <authorList>
            <person name="Harrison M.C."/>
            <person name="Jongepier E."/>
            <person name="Robertson H.M."/>
            <person name="Arning N."/>
            <person name="Bitard-Feildel T."/>
            <person name="Chao H."/>
            <person name="Childers C.P."/>
            <person name="Dinh H."/>
            <person name="Doddapaneni H."/>
            <person name="Dugan S."/>
            <person name="Gowin J."/>
            <person name="Greiner C."/>
            <person name="Han Y."/>
            <person name="Hu H."/>
            <person name="Hughes D.S.T."/>
            <person name="Huylmans A.-K."/>
            <person name="Kemena C."/>
            <person name="Kremer L.P.M."/>
            <person name="Lee S.L."/>
            <person name="Lopez-Ezquerra A."/>
            <person name="Mallet L."/>
            <person name="Monroy-Kuhn J.M."/>
            <person name="Moser A."/>
            <person name="Murali S.C."/>
            <person name="Muzny D.M."/>
            <person name="Otani S."/>
            <person name="Piulachs M.-D."/>
            <person name="Poelchau M."/>
            <person name="Qu J."/>
            <person name="Schaub F."/>
            <person name="Wada-Katsumata A."/>
            <person name="Worley K.C."/>
            <person name="Xie Q."/>
            <person name="Ylla G."/>
            <person name="Poulsen M."/>
            <person name="Gibbs R.A."/>
            <person name="Schal C."/>
            <person name="Richards S."/>
            <person name="Belles X."/>
            <person name="Korb J."/>
            <person name="Bornberg-Bauer E."/>
        </authorList>
    </citation>
    <scope>NUCLEOTIDE SEQUENCE [LARGE SCALE GENOMIC DNA]</scope>
    <source>
        <tissue evidence="26">Whole body</tissue>
    </source>
</reference>
<evidence type="ECO:0000256" key="15">
    <source>
        <dbReference type="ARBA" id="ARBA00023204"/>
    </source>
</evidence>
<dbReference type="Pfam" id="PF03747">
    <property type="entry name" value="ADP_ribosyl_GH"/>
    <property type="match status" value="1"/>
</dbReference>
<evidence type="ECO:0000256" key="5">
    <source>
        <dbReference type="ARBA" id="ARBA00010702"/>
    </source>
</evidence>
<dbReference type="GO" id="GO:0005694">
    <property type="term" value="C:chromosome"/>
    <property type="evidence" value="ECO:0007669"/>
    <property type="project" value="UniProtKB-SubCell"/>
</dbReference>
<comment type="subunit">
    <text evidence="6">Monomer.</text>
</comment>
<evidence type="ECO:0000256" key="9">
    <source>
        <dbReference type="ARBA" id="ARBA00022490"/>
    </source>
</evidence>
<comment type="similarity">
    <text evidence="5">Belongs to the ADP-ribosylglycohydrolase family.</text>
</comment>
<dbReference type="EC" id="3.2.1.143" evidence="7"/>
<dbReference type="STRING" id="105785.A0A2J7QYB9"/>
<gene>
    <name evidence="26" type="ORF">B7P43_G16955</name>
</gene>
<feature type="binding site" evidence="25">
    <location>
        <position position="302"/>
    </location>
    <ligand>
        <name>Mg(2+)</name>
        <dbReference type="ChEBI" id="CHEBI:18420"/>
        <label>2</label>
    </ligand>
</feature>
<evidence type="ECO:0000256" key="23">
    <source>
        <dbReference type="ARBA" id="ARBA00043193"/>
    </source>
</evidence>
<evidence type="ECO:0000256" key="10">
    <source>
        <dbReference type="ARBA" id="ARBA00022723"/>
    </source>
</evidence>
<evidence type="ECO:0000256" key="2">
    <source>
        <dbReference type="ARBA" id="ARBA00004286"/>
    </source>
</evidence>
<comment type="cofactor">
    <cofactor evidence="25">
        <name>Mg(2+)</name>
        <dbReference type="ChEBI" id="CHEBI:18420"/>
    </cofactor>
    <text evidence="25">Binds 2 magnesium ions per subunit.</text>
</comment>
<evidence type="ECO:0000313" key="26">
    <source>
        <dbReference type="EMBL" id="PNF33578.1"/>
    </source>
</evidence>
<evidence type="ECO:0000256" key="21">
    <source>
        <dbReference type="ARBA" id="ARBA00042850"/>
    </source>
</evidence>
<evidence type="ECO:0000256" key="11">
    <source>
        <dbReference type="ARBA" id="ARBA00022763"/>
    </source>
</evidence>
<dbReference type="GO" id="GO:0004649">
    <property type="term" value="F:poly(ADP-ribose) glycohydrolase activity"/>
    <property type="evidence" value="ECO:0007669"/>
    <property type="project" value="UniProtKB-EC"/>
</dbReference>
<dbReference type="AlphaFoldDB" id="A0A2J7QYB9"/>
<keyword evidence="8" id="KW-0158">Chromosome</keyword>
<evidence type="ECO:0000256" key="3">
    <source>
        <dbReference type="ARBA" id="ARBA00004305"/>
    </source>
</evidence>
<evidence type="ECO:0000256" key="20">
    <source>
        <dbReference type="ARBA" id="ARBA00042722"/>
    </source>
</evidence>
<dbReference type="InterPro" id="IPR005502">
    <property type="entry name" value="Ribosyl_crysJ1"/>
</dbReference>
<keyword evidence="9" id="KW-0963">Cytoplasm</keyword>
<sequence>MAVIDSISLASKFRGCLVGCLLGDCLGAPYEGDYGISKSVLQKYFEKLEGPYFKSPVKQYTDDAAMTKCLAESLIAQEKFDALDIAKRFVKEYFNNPRHGYGQQVVDIFHKLRAQKFEDPFGPAKEQFDGSGSYGNGGAMRVSPLALFCYSNYEELVNLVRRSAELTHTHKQGYDGTILQAIAVHQSLHLDPKETLDVHNFSTQLIQKMSQIEKDCEGLGLDDPYPYQTQLKKMQVLLDKKEDTHDAEVEKTLGTSVAALYSVPTAIFCFLRACTPIPEIDTDNPFRRTVQYAISLGGDTDTIASMAGAIAGAYYGYGIVSENLQKHCEATEQFIEYADKLYKITASK</sequence>
<dbReference type="GO" id="GO:0005759">
    <property type="term" value="C:mitochondrial matrix"/>
    <property type="evidence" value="ECO:0007669"/>
    <property type="project" value="UniProtKB-SubCell"/>
</dbReference>
<keyword evidence="15" id="KW-0234">DNA repair</keyword>
<evidence type="ECO:0000256" key="13">
    <source>
        <dbReference type="ARBA" id="ARBA00022842"/>
    </source>
</evidence>
<keyword evidence="10 25" id="KW-0479">Metal-binding</keyword>
<evidence type="ECO:0000256" key="1">
    <source>
        <dbReference type="ARBA" id="ARBA00004123"/>
    </source>
</evidence>
<organism evidence="26 27">
    <name type="scientific">Cryptotermes secundus</name>
    <dbReference type="NCBI Taxonomy" id="105785"/>
    <lineage>
        <taxon>Eukaryota</taxon>
        <taxon>Metazoa</taxon>
        <taxon>Ecdysozoa</taxon>
        <taxon>Arthropoda</taxon>
        <taxon>Hexapoda</taxon>
        <taxon>Insecta</taxon>
        <taxon>Pterygota</taxon>
        <taxon>Neoptera</taxon>
        <taxon>Polyneoptera</taxon>
        <taxon>Dictyoptera</taxon>
        <taxon>Blattodea</taxon>
        <taxon>Blattoidea</taxon>
        <taxon>Termitoidae</taxon>
        <taxon>Kalotermitidae</taxon>
        <taxon>Cryptotermitinae</taxon>
        <taxon>Cryptotermes</taxon>
    </lineage>
</organism>
<evidence type="ECO:0000256" key="22">
    <source>
        <dbReference type="ARBA" id="ARBA00043187"/>
    </source>
</evidence>
<evidence type="ECO:0000256" key="17">
    <source>
        <dbReference type="ARBA" id="ARBA00041057"/>
    </source>
</evidence>
<accession>A0A2J7QYB9</accession>
<dbReference type="PANTHER" id="PTHR16222">
    <property type="entry name" value="ADP-RIBOSYLGLYCOHYDROLASE"/>
    <property type="match status" value="1"/>
</dbReference>
<feature type="binding site" evidence="25">
    <location>
        <position position="299"/>
    </location>
    <ligand>
        <name>Mg(2+)</name>
        <dbReference type="ChEBI" id="CHEBI:18420"/>
        <label>1</label>
    </ligand>
</feature>
<feature type="binding site" evidence="25">
    <location>
        <position position="61"/>
    </location>
    <ligand>
        <name>Mg(2+)</name>
        <dbReference type="ChEBI" id="CHEBI:18420"/>
        <label>1</label>
    </ligand>
</feature>
<evidence type="ECO:0000256" key="18">
    <source>
        <dbReference type="ARBA" id="ARBA00042398"/>
    </source>
</evidence>
<keyword evidence="11" id="KW-0227">DNA damage</keyword>
<comment type="catalytic activity">
    <reaction evidence="24">
        <text>alpha-NAD(+) + H2O = ADP-D-ribose + nicotinamide + H(+)</text>
        <dbReference type="Rhea" id="RHEA:68792"/>
        <dbReference type="ChEBI" id="CHEBI:15377"/>
        <dbReference type="ChEBI" id="CHEBI:15378"/>
        <dbReference type="ChEBI" id="CHEBI:17154"/>
        <dbReference type="ChEBI" id="CHEBI:57967"/>
        <dbReference type="ChEBI" id="CHEBI:77017"/>
    </reaction>
</comment>
<dbReference type="SUPFAM" id="SSF101478">
    <property type="entry name" value="ADP-ribosylglycohydrolase"/>
    <property type="match status" value="1"/>
</dbReference>
<keyword evidence="12 26" id="KW-0378">Hydrolase</keyword>
<keyword evidence="16" id="KW-0539">Nucleus</keyword>
<keyword evidence="27" id="KW-1185">Reference proteome</keyword>
<dbReference type="InterPro" id="IPR036705">
    <property type="entry name" value="Ribosyl_crysJ1_sf"/>
</dbReference>
<feature type="binding site" evidence="25">
    <location>
        <position position="62"/>
    </location>
    <ligand>
        <name>Mg(2+)</name>
        <dbReference type="ChEBI" id="CHEBI:18420"/>
        <label>1</label>
    </ligand>
</feature>